<proteinExistence type="predicted"/>
<evidence type="ECO:0000313" key="1">
    <source>
        <dbReference type="EMBL" id="KAI4311511.1"/>
    </source>
</evidence>
<gene>
    <name evidence="1" type="ORF">MLD38_036400</name>
</gene>
<sequence length="148" mass="16729">MPFLLGSTLSQNVTTRHCVLCNFSTDGIWSRFDIQQRRCYLFLLGYLSRARNCRSFSFQSRVWSSRCFARNGRLTFLSSTFDHFISIFSRVASLGKIIYLLGSAREIPPQFYFCSRLCSVSSSVIICLALPGTSYSAHTSHASSHDPS</sequence>
<protein>
    <submittedName>
        <fullName evidence="1">Uncharacterized protein</fullName>
    </submittedName>
</protein>
<dbReference type="EMBL" id="CM042890">
    <property type="protein sequence ID" value="KAI4311511.1"/>
    <property type="molecule type" value="Genomic_DNA"/>
</dbReference>
<name>A0ACB9LJS3_9MYRT</name>
<dbReference type="Proteomes" id="UP001057402">
    <property type="component" value="Chromosome 11"/>
</dbReference>
<keyword evidence="2" id="KW-1185">Reference proteome</keyword>
<comment type="caution">
    <text evidence="1">The sequence shown here is derived from an EMBL/GenBank/DDBJ whole genome shotgun (WGS) entry which is preliminary data.</text>
</comment>
<reference evidence="2" key="1">
    <citation type="journal article" date="2023" name="Front. Plant Sci.">
        <title>Chromosomal-level genome assembly of Melastoma candidum provides insights into trichome evolution.</title>
        <authorList>
            <person name="Zhong Y."/>
            <person name="Wu W."/>
            <person name="Sun C."/>
            <person name="Zou P."/>
            <person name="Liu Y."/>
            <person name="Dai S."/>
            <person name="Zhou R."/>
        </authorList>
    </citation>
    <scope>NUCLEOTIDE SEQUENCE [LARGE SCALE GENOMIC DNA]</scope>
</reference>
<accession>A0ACB9LJS3</accession>
<evidence type="ECO:0000313" key="2">
    <source>
        <dbReference type="Proteomes" id="UP001057402"/>
    </source>
</evidence>
<organism evidence="1 2">
    <name type="scientific">Melastoma candidum</name>
    <dbReference type="NCBI Taxonomy" id="119954"/>
    <lineage>
        <taxon>Eukaryota</taxon>
        <taxon>Viridiplantae</taxon>
        <taxon>Streptophyta</taxon>
        <taxon>Embryophyta</taxon>
        <taxon>Tracheophyta</taxon>
        <taxon>Spermatophyta</taxon>
        <taxon>Magnoliopsida</taxon>
        <taxon>eudicotyledons</taxon>
        <taxon>Gunneridae</taxon>
        <taxon>Pentapetalae</taxon>
        <taxon>rosids</taxon>
        <taxon>malvids</taxon>
        <taxon>Myrtales</taxon>
        <taxon>Melastomataceae</taxon>
        <taxon>Melastomatoideae</taxon>
        <taxon>Melastomateae</taxon>
        <taxon>Melastoma</taxon>
    </lineage>
</organism>